<accession>A0A060S4U2</accession>
<feature type="domain" description="BCS1 N-terminal" evidence="15">
    <location>
        <begin position="61"/>
        <end position="226"/>
    </location>
</feature>
<dbReference type="AlphaFoldDB" id="A0A060S4U2"/>
<keyword evidence="5" id="KW-0999">Mitochondrion inner membrane</keyword>
<name>A0A060S4U2_PYCCI</name>
<evidence type="ECO:0000256" key="3">
    <source>
        <dbReference type="ARBA" id="ARBA00022692"/>
    </source>
</evidence>
<dbReference type="PANTHER" id="PTHR23070">
    <property type="entry name" value="BCS1 AAA-TYPE ATPASE"/>
    <property type="match status" value="1"/>
</dbReference>
<dbReference type="PROSITE" id="PS00674">
    <property type="entry name" value="AAA"/>
    <property type="match status" value="1"/>
</dbReference>
<organism evidence="16 17">
    <name type="scientific">Pycnoporus cinnabarinus</name>
    <name type="common">Cinnabar-red polypore</name>
    <name type="synonym">Trametes cinnabarina</name>
    <dbReference type="NCBI Taxonomy" id="5643"/>
    <lineage>
        <taxon>Eukaryota</taxon>
        <taxon>Fungi</taxon>
        <taxon>Dikarya</taxon>
        <taxon>Basidiomycota</taxon>
        <taxon>Agaricomycotina</taxon>
        <taxon>Agaricomycetes</taxon>
        <taxon>Polyporales</taxon>
        <taxon>Polyporaceae</taxon>
        <taxon>Trametes</taxon>
    </lineage>
</organism>
<reference evidence="16" key="1">
    <citation type="submission" date="2014-01" db="EMBL/GenBank/DDBJ databases">
        <title>The genome of the white-rot fungus Pycnoporus cinnabarinus: a basidiomycete model with a versatile arsenal for lignocellulosic biomass breakdown.</title>
        <authorList>
            <person name="Levasseur A."/>
            <person name="Lomascolo A."/>
            <person name="Ruiz-Duenas F.J."/>
            <person name="Uzan E."/>
            <person name="Piumi F."/>
            <person name="Kues U."/>
            <person name="Ram A.F.J."/>
            <person name="Murat C."/>
            <person name="Haon M."/>
            <person name="Benoit I."/>
            <person name="Arfi Y."/>
            <person name="Chevret D."/>
            <person name="Drula E."/>
            <person name="Kwon M.J."/>
            <person name="Gouret P."/>
            <person name="Lesage-Meessen L."/>
            <person name="Lombard V."/>
            <person name="Mariette J."/>
            <person name="Noirot C."/>
            <person name="Park J."/>
            <person name="Patyshakuliyeva A."/>
            <person name="Wieneger R.A.B."/>
            <person name="Wosten H.A.B."/>
            <person name="Martin F."/>
            <person name="Coutinho P.M."/>
            <person name="de Vries R."/>
            <person name="Martinez A.T."/>
            <person name="Klopp C."/>
            <person name="Pontarotti P."/>
            <person name="Henrissat B."/>
            <person name="Record E."/>
        </authorList>
    </citation>
    <scope>NUCLEOTIDE SEQUENCE [LARGE SCALE GENOMIC DNA]</scope>
    <source>
        <strain evidence="16">BRFM137</strain>
    </source>
</reference>
<dbReference type="GO" id="GO:0005743">
    <property type="term" value="C:mitochondrial inner membrane"/>
    <property type="evidence" value="ECO:0007669"/>
    <property type="project" value="UniProtKB-SubCell"/>
</dbReference>
<comment type="similarity">
    <text evidence="2">Belongs to the AAA ATPase family. BCS1 subfamily.</text>
</comment>
<dbReference type="EMBL" id="CCBP010000036">
    <property type="protein sequence ID" value="CDO69340.1"/>
    <property type="molecule type" value="Genomic_DNA"/>
</dbReference>
<evidence type="ECO:0000256" key="8">
    <source>
        <dbReference type="ARBA" id="ARBA00022989"/>
    </source>
</evidence>
<comment type="caution">
    <text evidence="16">The sequence shown here is derived from an EMBL/GenBank/DDBJ whole genome shotgun (WGS) entry which is preliminary data.</text>
</comment>
<dbReference type="InterPro" id="IPR027417">
    <property type="entry name" value="P-loop_NTPase"/>
</dbReference>
<keyword evidence="4 12" id="KW-0547">Nucleotide-binding</keyword>
<evidence type="ECO:0000256" key="4">
    <source>
        <dbReference type="ARBA" id="ARBA00022741"/>
    </source>
</evidence>
<dbReference type="Pfam" id="PF25426">
    <property type="entry name" value="AAA_lid_BCS1"/>
    <property type="match status" value="1"/>
</dbReference>
<sequence>MDPAQILQTVLSVIQSGIGAEDLASPPPQAAATAPHASALGPSSLPQLLSALLSMHATQFVLIGAFIEALRRLFSMLWESAGDDFWLTATFDWDDDTSDTARSIEVSSYCYGLKTSTIEGLEDDDGWEDGRMSFIPSLSKTYSLWYRGRYMTFRREKTDRGSYYRPTQVLELRIFSRDPRLLRDLLLEARQAYQKASQHVINVYVADGSDRWKHVAKQEKRPVSSVILDPGVLELVLHDARDFLQSKKWYADRGIPFRRGYLLYGAPGAGKTSMIHSIAGELGLNIYILSLTMMALDDNSLKSLIAHLPQSCILLIEDIDAAFHRGVKRDIQDPEKEAKRTGALGAAAAGGPAGEDGEKMQQPLYNGVTLSGVLNALDGIAAQEGRILFATTNDYSALDPALLRPGRLDLHVEFQLASQYQARELFKRFYTSEDDEDLVHSSEAAGVDEKDDSGCVASSSDLDDRPSVAFMPPNGEPTLSASSRARSPFPDGVQSVYVGMERGTGSLPKLSKEEIAALADRFASLIPPRAFSMATLQGYLMAYKIRPWDAIGDAPGWVASRLQEKVLEQSEKAHARTGTPENDVAA</sequence>
<dbReference type="Pfam" id="PF00004">
    <property type="entry name" value="AAA"/>
    <property type="match status" value="1"/>
</dbReference>
<keyword evidence="17" id="KW-1185">Reference proteome</keyword>
<evidence type="ECO:0000256" key="1">
    <source>
        <dbReference type="ARBA" id="ARBA00004434"/>
    </source>
</evidence>
<evidence type="ECO:0000256" key="13">
    <source>
        <dbReference type="SAM" id="MobiDB-lite"/>
    </source>
</evidence>
<keyword evidence="8" id="KW-1133">Transmembrane helix</keyword>
<evidence type="ECO:0000256" key="2">
    <source>
        <dbReference type="ARBA" id="ARBA00007448"/>
    </source>
</evidence>
<evidence type="ECO:0008006" key="18">
    <source>
        <dbReference type="Google" id="ProtNLM"/>
    </source>
</evidence>
<dbReference type="OMA" id="FEMHEDP"/>
<keyword evidence="10" id="KW-0472">Membrane</keyword>
<dbReference type="GO" id="GO:0005524">
    <property type="term" value="F:ATP binding"/>
    <property type="evidence" value="ECO:0007669"/>
    <property type="project" value="UniProtKB-KW"/>
</dbReference>
<keyword evidence="3" id="KW-0812">Transmembrane</keyword>
<dbReference type="InterPro" id="IPR003593">
    <property type="entry name" value="AAA+_ATPase"/>
</dbReference>
<keyword evidence="9" id="KW-0496">Mitochondrion</keyword>
<feature type="region of interest" description="Disordered" evidence="13">
    <location>
        <begin position="440"/>
        <end position="486"/>
    </location>
</feature>
<comment type="subcellular location">
    <subcellularLocation>
        <location evidence="1">Mitochondrion inner membrane</location>
        <topology evidence="1">Single-pass membrane protein</topology>
    </subcellularLocation>
</comment>
<dbReference type="OrthoDB" id="10251412at2759"/>
<comment type="catalytic activity">
    <reaction evidence="11">
        <text>ATP + H2O = ADP + phosphate + H(+)</text>
        <dbReference type="Rhea" id="RHEA:13065"/>
        <dbReference type="ChEBI" id="CHEBI:15377"/>
        <dbReference type="ChEBI" id="CHEBI:15378"/>
        <dbReference type="ChEBI" id="CHEBI:30616"/>
        <dbReference type="ChEBI" id="CHEBI:43474"/>
        <dbReference type="ChEBI" id="CHEBI:456216"/>
    </reaction>
    <physiologicalReaction direction="left-to-right" evidence="11">
        <dbReference type="Rhea" id="RHEA:13066"/>
    </physiologicalReaction>
</comment>
<evidence type="ECO:0000313" key="16">
    <source>
        <dbReference type="EMBL" id="CDO69340.1"/>
    </source>
</evidence>
<evidence type="ECO:0000256" key="9">
    <source>
        <dbReference type="ARBA" id="ARBA00023128"/>
    </source>
</evidence>
<evidence type="ECO:0000256" key="7">
    <source>
        <dbReference type="ARBA" id="ARBA00022840"/>
    </source>
</evidence>
<feature type="domain" description="AAA+ ATPase" evidence="14">
    <location>
        <begin position="257"/>
        <end position="418"/>
    </location>
</feature>
<dbReference type="InterPro" id="IPR057495">
    <property type="entry name" value="AAA_lid_BCS1"/>
</dbReference>
<proteinExistence type="inferred from homology"/>
<dbReference type="InterPro" id="IPR003960">
    <property type="entry name" value="ATPase_AAA_CS"/>
</dbReference>
<evidence type="ECO:0000259" key="15">
    <source>
        <dbReference type="SMART" id="SM01024"/>
    </source>
</evidence>
<dbReference type="GO" id="GO:0016887">
    <property type="term" value="F:ATP hydrolysis activity"/>
    <property type="evidence" value="ECO:0007669"/>
    <property type="project" value="InterPro"/>
</dbReference>
<dbReference type="Pfam" id="PF08740">
    <property type="entry name" value="BCS1_N"/>
    <property type="match status" value="1"/>
</dbReference>
<evidence type="ECO:0000256" key="5">
    <source>
        <dbReference type="ARBA" id="ARBA00022792"/>
    </source>
</evidence>
<dbReference type="STRING" id="5643.A0A060S4U2"/>
<dbReference type="Proteomes" id="UP000029665">
    <property type="component" value="Unassembled WGS sequence"/>
</dbReference>
<dbReference type="SUPFAM" id="SSF52540">
    <property type="entry name" value="P-loop containing nucleoside triphosphate hydrolases"/>
    <property type="match status" value="1"/>
</dbReference>
<feature type="region of interest" description="Disordered" evidence="13">
    <location>
        <begin position="332"/>
        <end position="360"/>
    </location>
</feature>
<dbReference type="InterPro" id="IPR014851">
    <property type="entry name" value="BCS1_N"/>
</dbReference>
<evidence type="ECO:0000313" key="17">
    <source>
        <dbReference type="Proteomes" id="UP000029665"/>
    </source>
</evidence>
<protein>
    <recommendedName>
        <fullName evidence="18">AAA+ ATPase domain-containing protein</fullName>
    </recommendedName>
</protein>
<gene>
    <name evidence="16" type="ORF">BN946_scf184746.g21</name>
</gene>
<keyword evidence="6" id="KW-0378">Hydrolase</keyword>
<evidence type="ECO:0000256" key="12">
    <source>
        <dbReference type="RuleBase" id="RU003651"/>
    </source>
</evidence>
<dbReference type="Gene3D" id="3.40.50.300">
    <property type="entry name" value="P-loop containing nucleotide triphosphate hydrolases"/>
    <property type="match status" value="1"/>
</dbReference>
<keyword evidence="7 12" id="KW-0067">ATP-binding</keyword>
<dbReference type="InterPro" id="IPR003959">
    <property type="entry name" value="ATPase_AAA_core"/>
</dbReference>
<evidence type="ECO:0000256" key="10">
    <source>
        <dbReference type="ARBA" id="ARBA00023136"/>
    </source>
</evidence>
<dbReference type="SMART" id="SM01024">
    <property type="entry name" value="BCS1_N"/>
    <property type="match status" value="1"/>
</dbReference>
<evidence type="ECO:0000256" key="11">
    <source>
        <dbReference type="ARBA" id="ARBA00048778"/>
    </source>
</evidence>
<evidence type="ECO:0000256" key="6">
    <source>
        <dbReference type="ARBA" id="ARBA00022801"/>
    </source>
</evidence>
<dbReference type="HOGENOM" id="CLU_010189_3_2_1"/>
<dbReference type="SMART" id="SM00382">
    <property type="entry name" value="AAA"/>
    <property type="match status" value="1"/>
</dbReference>
<dbReference type="InterPro" id="IPR050747">
    <property type="entry name" value="Mitochondrial_chaperone_BCS1"/>
</dbReference>
<evidence type="ECO:0000259" key="14">
    <source>
        <dbReference type="SMART" id="SM00382"/>
    </source>
</evidence>